<dbReference type="Proteomes" id="UP000825051">
    <property type="component" value="Chromosome"/>
</dbReference>
<organism evidence="2 3">
    <name type="scientific">Horticoccus luteus</name>
    <dbReference type="NCBI Taxonomy" id="2862869"/>
    <lineage>
        <taxon>Bacteria</taxon>
        <taxon>Pseudomonadati</taxon>
        <taxon>Verrucomicrobiota</taxon>
        <taxon>Opitutia</taxon>
        <taxon>Opitutales</taxon>
        <taxon>Opitutaceae</taxon>
        <taxon>Horticoccus</taxon>
    </lineage>
</organism>
<dbReference type="RefSeq" id="WP_220163835.1">
    <property type="nucleotide sequence ID" value="NZ_CP080507.1"/>
</dbReference>
<protein>
    <recommendedName>
        <fullName evidence="4">DUF2231 domain-containing protein</fullName>
    </recommendedName>
</protein>
<name>A0A8F9TWY6_9BACT</name>
<sequence length="172" mass="18327">MSLWTEFLRALREPEYVHVLLNPLPVYGLAAGLFALLAAALARSHAAKALALLLIFVAALTVWPAAHFGEAGYDRVTSMSNGVAQKWLNWHMHLADKLVWVDTAAAAVALLALLALWKAPRFQRAALILTALVALGGLGLGGLVGYAGGKIRHSEFRSQPPPAWANTAGDAD</sequence>
<feature type="transmembrane region" description="Helical" evidence="1">
    <location>
        <begin position="98"/>
        <end position="117"/>
    </location>
</feature>
<reference evidence="2" key="1">
    <citation type="submission" date="2021-08" db="EMBL/GenBank/DDBJ databases">
        <title>Genome of a novel bacterium of the phylum Verrucomicrobia, Oleiharenicola sp. KSB-15.</title>
        <authorList>
            <person name="Chung J.-H."/>
            <person name="Ahn J.-H."/>
            <person name="Yoon Y."/>
            <person name="Kim D.-Y."/>
            <person name="An S.-H."/>
            <person name="Park I."/>
            <person name="Yeon J."/>
        </authorList>
    </citation>
    <scope>NUCLEOTIDE SEQUENCE</scope>
    <source>
        <strain evidence="2">KSB-15</strain>
    </source>
</reference>
<gene>
    <name evidence="2" type="ORF">K0B96_03280</name>
</gene>
<keyword evidence="1" id="KW-1133">Transmembrane helix</keyword>
<feature type="transmembrane region" description="Helical" evidence="1">
    <location>
        <begin position="49"/>
        <end position="66"/>
    </location>
</feature>
<dbReference type="AlphaFoldDB" id="A0A8F9TWY6"/>
<feature type="transmembrane region" description="Helical" evidence="1">
    <location>
        <begin position="126"/>
        <end position="148"/>
    </location>
</feature>
<keyword evidence="3" id="KW-1185">Reference proteome</keyword>
<evidence type="ECO:0008006" key="4">
    <source>
        <dbReference type="Google" id="ProtNLM"/>
    </source>
</evidence>
<evidence type="ECO:0000313" key="2">
    <source>
        <dbReference type="EMBL" id="QYM79655.1"/>
    </source>
</evidence>
<dbReference type="KEGG" id="ole:K0B96_03280"/>
<proteinExistence type="predicted"/>
<evidence type="ECO:0000313" key="3">
    <source>
        <dbReference type="Proteomes" id="UP000825051"/>
    </source>
</evidence>
<keyword evidence="1" id="KW-0812">Transmembrane</keyword>
<dbReference type="EMBL" id="CP080507">
    <property type="protein sequence ID" value="QYM79655.1"/>
    <property type="molecule type" value="Genomic_DNA"/>
</dbReference>
<keyword evidence="1" id="KW-0472">Membrane</keyword>
<evidence type="ECO:0000256" key="1">
    <source>
        <dbReference type="SAM" id="Phobius"/>
    </source>
</evidence>
<accession>A0A8F9TWY6</accession>
<feature type="transmembrane region" description="Helical" evidence="1">
    <location>
        <begin position="20"/>
        <end position="42"/>
    </location>
</feature>